<feature type="compositionally biased region" description="Basic and acidic residues" evidence="10">
    <location>
        <begin position="445"/>
        <end position="474"/>
    </location>
</feature>
<gene>
    <name evidence="12" type="ORF">ECRASSUSDP1_LOCUS25547</name>
</gene>
<keyword evidence="3 9" id="KW-0489">Methyltransferase</keyword>
<feature type="region of interest" description="Disordered" evidence="10">
    <location>
        <begin position="440"/>
        <end position="474"/>
    </location>
</feature>
<dbReference type="EMBL" id="CAMPGE010026334">
    <property type="protein sequence ID" value="CAI2384028.1"/>
    <property type="molecule type" value="Genomic_DNA"/>
</dbReference>
<dbReference type="AlphaFoldDB" id="A0AAD1Y297"/>
<keyword evidence="8" id="KW-0539">Nucleus</keyword>
<dbReference type="GO" id="GO:0016428">
    <property type="term" value="F:tRNA (cytidine-5-)-methyltransferase activity"/>
    <property type="evidence" value="ECO:0007669"/>
    <property type="project" value="InterPro"/>
</dbReference>
<protein>
    <recommendedName>
        <fullName evidence="11">SAM-dependent MTase RsmB/NOP-type domain-containing protein</fullName>
    </recommendedName>
</protein>
<feature type="binding site" evidence="9">
    <location>
        <position position="288"/>
    </location>
    <ligand>
        <name>S-adenosyl-L-methionine</name>
        <dbReference type="ChEBI" id="CHEBI:59789"/>
    </ligand>
</feature>
<reference evidence="12" key="1">
    <citation type="submission" date="2023-07" db="EMBL/GenBank/DDBJ databases">
        <authorList>
            <consortium name="AG Swart"/>
            <person name="Singh M."/>
            <person name="Singh A."/>
            <person name="Seah K."/>
            <person name="Emmerich C."/>
        </authorList>
    </citation>
    <scope>NUCLEOTIDE SEQUENCE</scope>
    <source>
        <strain evidence="12">DP1</strain>
    </source>
</reference>
<evidence type="ECO:0000256" key="8">
    <source>
        <dbReference type="ARBA" id="ARBA00023242"/>
    </source>
</evidence>
<evidence type="ECO:0000259" key="11">
    <source>
        <dbReference type="PROSITE" id="PS51686"/>
    </source>
</evidence>
<dbReference type="Pfam" id="PF25376">
    <property type="entry name" value="Pre-PUA_NSUN2"/>
    <property type="match status" value="1"/>
</dbReference>
<dbReference type="PROSITE" id="PS51686">
    <property type="entry name" value="SAM_MT_RSMB_NOP"/>
    <property type="match status" value="1"/>
</dbReference>
<dbReference type="PRINTS" id="PR02011">
    <property type="entry name" value="RCMTNCL1"/>
</dbReference>
<keyword evidence="2" id="KW-0820">tRNA-binding</keyword>
<keyword evidence="6" id="KW-0819">tRNA processing</keyword>
<dbReference type="SUPFAM" id="SSF53335">
    <property type="entry name" value="S-adenosyl-L-methionine-dependent methyltransferases"/>
    <property type="match status" value="1"/>
</dbReference>
<feature type="region of interest" description="Disordered" evidence="10">
    <location>
        <begin position="1"/>
        <end position="41"/>
    </location>
</feature>
<dbReference type="GO" id="GO:0005634">
    <property type="term" value="C:nucleus"/>
    <property type="evidence" value="ECO:0007669"/>
    <property type="project" value="UniProtKB-SubCell"/>
</dbReference>
<feature type="binding site" evidence="9">
    <location>
        <begin position="229"/>
        <end position="235"/>
    </location>
    <ligand>
        <name>S-adenosyl-L-methionine</name>
        <dbReference type="ChEBI" id="CHEBI:59789"/>
    </ligand>
</feature>
<organism evidence="12 13">
    <name type="scientific">Euplotes crassus</name>
    <dbReference type="NCBI Taxonomy" id="5936"/>
    <lineage>
        <taxon>Eukaryota</taxon>
        <taxon>Sar</taxon>
        <taxon>Alveolata</taxon>
        <taxon>Ciliophora</taxon>
        <taxon>Intramacronucleata</taxon>
        <taxon>Spirotrichea</taxon>
        <taxon>Hypotrichia</taxon>
        <taxon>Euplotida</taxon>
        <taxon>Euplotidae</taxon>
        <taxon>Moneuplotes</taxon>
    </lineage>
</organism>
<proteinExistence type="inferred from homology"/>
<feature type="binding site" evidence="9">
    <location>
        <position position="324"/>
    </location>
    <ligand>
        <name>S-adenosyl-L-methionine</name>
        <dbReference type="ChEBI" id="CHEBI:59789"/>
    </ligand>
</feature>
<comment type="subcellular location">
    <subcellularLocation>
        <location evidence="1">Nucleus</location>
    </subcellularLocation>
</comment>
<evidence type="ECO:0000256" key="10">
    <source>
        <dbReference type="SAM" id="MobiDB-lite"/>
    </source>
</evidence>
<dbReference type="InterPro" id="IPR029063">
    <property type="entry name" value="SAM-dependent_MTases_sf"/>
</dbReference>
<evidence type="ECO:0000256" key="6">
    <source>
        <dbReference type="ARBA" id="ARBA00022694"/>
    </source>
</evidence>
<evidence type="ECO:0000256" key="1">
    <source>
        <dbReference type="ARBA" id="ARBA00004123"/>
    </source>
</evidence>
<dbReference type="PANTHER" id="PTHR22808:SF1">
    <property type="entry name" value="RNA CYTOSINE-C(5)-METHYLTRANSFERASE NSUN2-RELATED"/>
    <property type="match status" value="1"/>
</dbReference>
<evidence type="ECO:0000256" key="4">
    <source>
        <dbReference type="ARBA" id="ARBA00022679"/>
    </source>
</evidence>
<feature type="domain" description="SAM-dependent MTase RsmB/NOP-type" evidence="11">
    <location>
        <begin position="130"/>
        <end position="549"/>
    </location>
</feature>
<dbReference type="InterPro" id="IPR023270">
    <property type="entry name" value="RCMT_NCL1"/>
</dbReference>
<dbReference type="PRINTS" id="PR02008">
    <property type="entry name" value="RCMTFAMILY"/>
</dbReference>
<evidence type="ECO:0000256" key="9">
    <source>
        <dbReference type="PROSITE-ProRule" id="PRU01023"/>
    </source>
</evidence>
<sequence>MEKKKNFRRKRGNKHGKTNWAQRRKMAKNRQGGDSKDQTGVDMRDIYPQKEMVLDNVKFDLYYRRLLDPLFKSNGATTPEEIVANKDADFEEFRAKLKEKLPITFRVNPSCIGYEAVTDLLSSDTFIKDWAEKNKDNPDMQAKESKEQVLTTEEMENLKFKLFDFYPDKLLYELPLAREVLRKDRILASIHKFVQKSNDSGLLTRQEIVSMIPPLLLDVKPHHKIYDACAAPGSKTAQLLEFGLKELHGKNVTLNPGFVIANDADDSRANMLAHQMSRFNYGCIVNHDAQNFPTLHYQAGTSAFKSLDISNFDNRVYFDRIVCDVPCSSDAAIRKIPKKWETWDPIDGAALHPLQLKILLRSLLMLKPGSEDSYLTYSTCSLNPIENEAVVYAALKKLNEHGENGEEFEIVDCRDKLTSFKTRPGLCKWKVYDSISRQSRRRAKKEAAKEEDTKKEGENDEKDQSKEEEKKLEKAKEYKTASFEEYFREYTTHDGIQDENRKKKFKPSFFPPEGTEEEIEAKYHLSRCIRVFPNDQDTSGFFIVLFRRKPLTRVQTETAEEVKKAEDENTVVPVQKPLTNMMRCDPKDPDIEFIQSYYGLTEDFPLDQIFTFSTSMNKLLMINKGLSDLLYADQDKSLNLIAGGAETFIRNTSKKFSGTECIYRISQNGIYHVYPFMTKRIFYVNMETFLLVLNNDRIQIENIPEGDFKNEIDSLSCGCFVVVVKIDENREEALTLHRHHAHINIMVSELNLHRIRTCLNKHF</sequence>
<evidence type="ECO:0000256" key="3">
    <source>
        <dbReference type="ARBA" id="ARBA00022603"/>
    </source>
</evidence>
<feature type="compositionally biased region" description="Basic and acidic residues" evidence="10">
    <location>
        <begin position="31"/>
        <end position="41"/>
    </location>
</feature>
<dbReference type="Gene3D" id="3.40.50.150">
    <property type="entry name" value="Vaccinia Virus protein VP39"/>
    <property type="match status" value="2"/>
</dbReference>
<evidence type="ECO:0000313" key="13">
    <source>
        <dbReference type="Proteomes" id="UP001295684"/>
    </source>
</evidence>
<dbReference type="Proteomes" id="UP001295684">
    <property type="component" value="Unassembled WGS sequence"/>
</dbReference>
<evidence type="ECO:0000256" key="2">
    <source>
        <dbReference type="ARBA" id="ARBA00022555"/>
    </source>
</evidence>
<evidence type="ECO:0000256" key="7">
    <source>
        <dbReference type="ARBA" id="ARBA00022884"/>
    </source>
</evidence>
<evidence type="ECO:0000313" key="12">
    <source>
        <dbReference type="EMBL" id="CAI2384028.1"/>
    </source>
</evidence>
<dbReference type="InterPro" id="IPR057285">
    <property type="entry name" value="Pre-PUA_NSUN2"/>
</dbReference>
<dbReference type="InterPro" id="IPR001678">
    <property type="entry name" value="MeTrfase_RsmB-F_NOP2_dom"/>
</dbReference>
<keyword evidence="7 9" id="KW-0694">RNA-binding</keyword>
<dbReference type="GO" id="GO:0000049">
    <property type="term" value="F:tRNA binding"/>
    <property type="evidence" value="ECO:0007669"/>
    <property type="project" value="UniProtKB-KW"/>
</dbReference>
<feature type="binding site" evidence="9">
    <location>
        <position position="263"/>
    </location>
    <ligand>
        <name>S-adenosyl-L-methionine</name>
        <dbReference type="ChEBI" id="CHEBI:59789"/>
    </ligand>
</feature>
<dbReference type="InterPro" id="IPR049560">
    <property type="entry name" value="MeTrfase_RsmB-F_NOP2_cat"/>
</dbReference>
<name>A0AAD1Y297_EUPCR</name>
<evidence type="ECO:0000256" key="5">
    <source>
        <dbReference type="ARBA" id="ARBA00022691"/>
    </source>
</evidence>
<keyword evidence="4 9" id="KW-0808">Transferase</keyword>
<feature type="active site" description="Nucleophile" evidence="9">
    <location>
        <position position="380"/>
    </location>
</feature>
<comment type="similarity">
    <text evidence="9">Belongs to the class I-like SAM-binding methyltransferase superfamily. RsmB/NOP family.</text>
</comment>
<keyword evidence="5 9" id="KW-0949">S-adenosyl-L-methionine</keyword>
<feature type="compositionally biased region" description="Basic residues" evidence="10">
    <location>
        <begin position="1"/>
        <end position="28"/>
    </location>
</feature>
<dbReference type="InterPro" id="IPR023267">
    <property type="entry name" value="RCMT"/>
</dbReference>
<accession>A0AAD1Y297</accession>
<keyword evidence="13" id="KW-1185">Reference proteome</keyword>
<comment type="caution">
    <text evidence="12">The sequence shown here is derived from an EMBL/GenBank/DDBJ whole genome shotgun (WGS) entry which is preliminary data.</text>
</comment>
<dbReference type="PANTHER" id="PTHR22808">
    <property type="entry name" value="NCL1 YEAST -RELATED NOL1/NOP2/FMU SUN DOMAIN-CONTAINING"/>
    <property type="match status" value="1"/>
</dbReference>
<dbReference type="Pfam" id="PF01189">
    <property type="entry name" value="Methyltr_RsmB-F"/>
    <property type="match status" value="1"/>
</dbReference>
<dbReference type="GO" id="GO:0030488">
    <property type="term" value="P:tRNA methylation"/>
    <property type="evidence" value="ECO:0007669"/>
    <property type="project" value="UniProtKB-ARBA"/>
</dbReference>